<comment type="caution">
    <text evidence="1">The sequence shown here is derived from an EMBL/GenBank/DDBJ whole genome shotgun (WGS) entry which is preliminary data.</text>
</comment>
<evidence type="ECO:0000313" key="1">
    <source>
        <dbReference type="EMBL" id="KAG5481285.1"/>
    </source>
</evidence>
<keyword evidence="2" id="KW-1185">Reference proteome</keyword>
<gene>
    <name evidence="1" type="ORF">CUR178_06520</name>
</gene>
<evidence type="ECO:0000313" key="2">
    <source>
        <dbReference type="Proteomes" id="UP000674179"/>
    </source>
</evidence>
<dbReference type="Proteomes" id="UP000674179">
    <property type="component" value="Chromosome 19"/>
</dbReference>
<sequence>MKRVRDIDAQACQKERQRAHSVPLFGDCVSHLAEHLESCADVVAVDPMSCIRFYDEDAACTALEALSLLLFDKPSERRTGGMCVHHQTWWGIGVLRGRESDVAYSSGEGASVRFNIVPLALTVVPWQMELPLRLQDLVLCQGHFASMGECDYGGSDVGPIPDTFVAREAVVLLCGLPRCRVQAVSGHFPLFHRVVPPTLSAAPQGVSAADTTMSLVPLREVSPLQREAAALQHKRRLTSFLVRGLACLTEPLAPRRDRSVLECWAVVSYPNGLPRAVSARDAVDHASRDPRDTAGAVPVHGLSAHQSVCPCEAPPFFILPTHHLCRSLRVAVGWRKISPSSRPWAEEALRRLCSLVDRVALWTGQGVALRFQTVWSGAQETRSATATIQKASSM</sequence>
<protein>
    <submittedName>
        <fullName evidence="1">Uncharacterized protein</fullName>
    </submittedName>
</protein>
<proteinExistence type="predicted"/>
<dbReference type="KEGG" id="lenr:94173697"/>
<dbReference type="AlphaFoldDB" id="A0A836HQW0"/>
<dbReference type="GeneID" id="94173697"/>
<organism evidence="1 2">
    <name type="scientific">Leishmania enriettii</name>
    <dbReference type="NCBI Taxonomy" id="5663"/>
    <lineage>
        <taxon>Eukaryota</taxon>
        <taxon>Discoba</taxon>
        <taxon>Euglenozoa</taxon>
        <taxon>Kinetoplastea</taxon>
        <taxon>Metakinetoplastina</taxon>
        <taxon>Trypanosomatida</taxon>
        <taxon>Trypanosomatidae</taxon>
        <taxon>Leishmaniinae</taxon>
        <taxon>Leishmania</taxon>
    </lineage>
</organism>
<accession>A0A836HQW0</accession>
<reference evidence="1 2" key="1">
    <citation type="submission" date="2021-02" db="EMBL/GenBank/DDBJ databases">
        <title>Leishmania (Mundinia) enrietti genome sequencing and assembly.</title>
        <authorList>
            <person name="Almutairi H."/>
            <person name="Gatherer D."/>
        </authorList>
    </citation>
    <scope>NUCLEOTIDE SEQUENCE [LARGE SCALE GENOMIC DNA]</scope>
    <source>
        <strain evidence="1">CUR178</strain>
    </source>
</reference>
<dbReference type="OrthoDB" id="257482at2759"/>
<dbReference type="EMBL" id="JAFHKP010000019">
    <property type="protein sequence ID" value="KAG5481285.1"/>
    <property type="molecule type" value="Genomic_DNA"/>
</dbReference>
<name>A0A836HQW0_LEIEN</name>
<dbReference type="RefSeq" id="XP_067693782.1">
    <property type="nucleotide sequence ID" value="XM_067838187.1"/>
</dbReference>